<dbReference type="PANTHER" id="PTHR22762">
    <property type="entry name" value="ALPHA-GLUCOSIDASE"/>
    <property type="match status" value="1"/>
</dbReference>
<evidence type="ECO:0000313" key="2">
    <source>
        <dbReference type="EMBL" id="KFM80519.1"/>
    </source>
</evidence>
<dbReference type="STRING" id="407821.A0A087UT30"/>
<keyword evidence="3" id="KW-1185">Reference proteome</keyword>
<proteinExistence type="predicted"/>
<dbReference type="InterPro" id="IPR048395">
    <property type="entry name" value="Glyco_hydro_31_C"/>
</dbReference>
<dbReference type="Pfam" id="PF21365">
    <property type="entry name" value="Glyco_hydro_31_3rd"/>
    <property type="match status" value="1"/>
</dbReference>
<protein>
    <submittedName>
        <fullName evidence="2">Sucrase-isomaltase, intestinal</fullName>
    </submittedName>
</protein>
<sequence>MWGSSLLISPVLEKGVEELNFYLPKGIWYDFYQGGVLYSAGEWFLESEGLFKDSKQPAALHIKAGHIITLQKPAETTAKR</sequence>
<dbReference type="PANTHER" id="PTHR22762:SF131">
    <property type="entry name" value="GLYCOSIDE HYDROLASE FAMILY 31 N-TERMINAL DOMAIN-CONTAINING PROTEIN"/>
    <property type="match status" value="1"/>
</dbReference>
<dbReference type="AlphaFoldDB" id="A0A087UT30"/>
<name>A0A087UT30_STEMI</name>
<dbReference type="Gene3D" id="2.60.40.1180">
    <property type="entry name" value="Golgi alpha-mannosidase II"/>
    <property type="match status" value="1"/>
</dbReference>
<evidence type="ECO:0000313" key="3">
    <source>
        <dbReference type="Proteomes" id="UP000054359"/>
    </source>
</evidence>
<feature type="domain" description="Glycosyl hydrolase family 31 C-terminal" evidence="1">
    <location>
        <begin position="1"/>
        <end position="68"/>
    </location>
</feature>
<dbReference type="InterPro" id="IPR013780">
    <property type="entry name" value="Glyco_hydro_b"/>
</dbReference>
<dbReference type="GO" id="GO:0004558">
    <property type="term" value="F:alpha-1,4-glucosidase activity"/>
    <property type="evidence" value="ECO:0007669"/>
    <property type="project" value="TreeGrafter"/>
</dbReference>
<evidence type="ECO:0000259" key="1">
    <source>
        <dbReference type="Pfam" id="PF21365"/>
    </source>
</evidence>
<feature type="non-terminal residue" evidence="2">
    <location>
        <position position="80"/>
    </location>
</feature>
<dbReference type="OrthoDB" id="6418918at2759"/>
<dbReference type="Proteomes" id="UP000054359">
    <property type="component" value="Unassembled WGS sequence"/>
</dbReference>
<accession>A0A087UT30</accession>
<dbReference type="EMBL" id="KK121467">
    <property type="protein sequence ID" value="KFM80519.1"/>
    <property type="molecule type" value="Genomic_DNA"/>
</dbReference>
<reference evidence="2 3" key="1">
    <citation type="submission" date="2013-11" db="EMBL/GenBank/DDBJ databases">
        <title>Genome sequencing of Stegodyphus mimosarum.</title>
        <authorList>
            <person name="Bechsgaard J."/>
        </authorList>
    </citation>
    <scope>NUCLEOTIDE SEQUENCE [LARGE SCALE GENOMIC DNA]</scope>
</reference>
<organism evidence="2 3">
    <name type="scientific">Stegodyphus mimosarum</name>
    <name type="common">African social velvet spider</name>
    <dbReference type="NCBI Taxonomy" id="407821"/>
    <lineage>
        <taxon>Eukaryota</taxon>
        <taxon>Metazoa</taxon>
        <taxon>Ecdysozoa</taxon>
        <taxon>Arthropoda</taxon>
        <taxon>Chelicerata</taxon>
        <taxon>Arachnida</taxon>
        <taxon>Araneae</taxon>
        <taxon>Araneomorphae</taxon>
        <taxon>Entelegynae</taxon>
        <taxon>Eresoidea</taxon>
        <taxon>Eresidae</taxon>
        <taxon>Stegodyphus</taxon>
    </lineage>
</organism>
<gene>
    <name evidence="2" type="ORF">X975_21468</name>
</gene>
<dbReference type="SUPFAM" id="SSF51011">
    <property type="entry name" value="Glycosyl hydrolase domain"/>
    <property type="match status" value="1"/>
</dbReference>